<reference evidence="2 3" key="1">
    <citation type="submission" date="2018-09" db="EMBL/GenBank/DDBJ databases">
        <title>Genome sequencing of Nocardioides immobilis CCTCC AB 2017083 for comparison to Nocardioides silvaticus.</title>
        <authorList>
            <person name="Li C."/>
            <person name="Wang G."/>
        </authorList>
    </citation>
    <scope>NUCLEOTIDE SEQUENCE [LARGE SCALE GENOMIC DNA]</scope>
    <source>
        <strain evidence="2 3">CCTCC AB 2017083</strain>
    </source>
</reference>
<gene>
    <name evidence="2" type="ORF">D0Z08_09350</name>
</gene>
<keyword evidence="1" id="KW-1133">Transmembrane helix</keyword>
<sequence>MTRLGLAALAVVLATVLVPLGITSTWLSLRVDSTEAYVDTVAPLADDPELRDALADEVAGAAVAALVGNVPAALLPDSLDTAVRAATQRVVDNDGFPEFWRKANADAHREFLAIVHDRDKGVVADGYVFIDIGPLLDDVLADFVAELPGGSNIDLPPQSLLVPVVPESRLEQARGAYQALDFLAVWVPLGWAALVAFAVIVAHGVRGRLRTGAACAIGVAIGGALVLLLTQPVTDAVVEQVDAEKQDLARLVVEVVVSSLDSSALTAVIGGLVIGAGLLVGSFLPGRSRQF</sequence>
<keyword evidence="3" id="KW-1185">Reference proteome</keyword>
<evidence type="ECO:0000313" key="2">
    <source>
        <dbReference type="EMBL" id="RHW27349.1"/>
    </source>
</evidence>
<name>A0A417Y3Y4_9ACTN</name>
<feature type="transmembrane region" description="Helical" evidence="1">
    <location>
        <begin position="209"/>
        <end position="229"/>
    </location>
</feature>
<dbReference type="Proteomes" id="UP000283644">
    <property type="component" value="Unassembled WGS sequence"/>
</dbReference>
<organism evidence="2 3">
    <name type="scientific">Nocardioides immobilis</name>
    <dbReference type="NCBI Taxonomy" id="2049295"/>
    <lineage>
        <taxon>Bacteria</taxon>
        <taxon>Bacillati</taxon>
        <taxon>Actinomycetota</taxon>
        <taxon>Actinomycetes</taxon>
        <taxon>Propionibacteriales</taxon>
        <taxon>Nocardioidaceae</taxon>
        <taxon>Nocardioides</taxon>
    </lineage>
</organism>
<evidence type="ECO:0000313" key="3">
    <source>
        <dbReference type="Proteomes" id="UP000283644"/>
    </source>
</evidence>
<proteinExistence type="predicted"/>
<feature type="transmembrane region" description="Helical" evidence="1">
    <location>
        <begin position="264"/>
        <end position="284"/>
    </location>
</feature>
<protein>
    <recommendedName>
        <fullName evidence="4">Integral membrane protein</fullName>
    </recommendedName>
</protein>
<dbReference type="AlphaFoldDB" id="A0A417Y3Y4"/>
<keyword evidence="1" id="KW-0812">Transmembrane</keyword>
<dbReference type="RefSeq" id="WP_118924934.1">
    <property type="nucleotide sequence ID" value="NZ_QXGH01000013.1"/>
</dbReference>
<evidence type="ECO:0000256" key="1">
    <source>
        <dbReference type="SAM" id="Phobius"/>
    </source>
</evidence>
<dbReference type="OrthoDB" id="4350291at2"/>
<evidence type="ECO:0008006" key="4">
    <source>
        <dbReference type="Google" id="ProtNLM"/>
    </source>
</evidence>
<keyword evidence="1" id="KW-0472">Membrane</keyword>
<comment type="caution">
    <text evidence="2">The sequence shown here is derived from an EMBL/GenBank/DDBJ whole genome shotgun (WGS) entry which is preliminary data.</text>
</comment>
<feature type="transmembrane region" description="Helical" evidence="1">
    <location>
        <begin position="182"/>
        <end position="202"/>
    </location>
</feature>
<accession>A0A417Y3Y4</accession>
<dbReference type="EMBL" id="QXGH01000013">
    <property type="protein sequence ID" value="RHW27349.1"/>
    <property type="molecule type" value="Genomic_DNA"/>
</dbReference>